<feature type="compositionally biased region" description="Basic and acidic residues" evidence="2">
    <location>
        <begin position="40"/>
        <end position="61"/>
    </location>
</feature>
<proteinExistence type="predicted"/>
<protein>
    <submittedName>
        <fullName evidence="3">Uncharacterized protein</fullName>
    </submittedName>
</protein>
<feature type="region of interest" description="Disordered" evidence="2">
    <location>
        <begin position="1"/>
        <end position="61"/>
    </location>
</feature>
<feature type="compositionally biased region" description="Polar residues" evidence="2">
    <location>
        <begin position="1"/>
        <end position="24"/>
    </location>
</feature>
<keyword evidence="1" id="KW-0175">Coiled coil</keyword>
<reference evidence="3" key="1">
    <citation type="journal article" date="2020" name="Stud. Mycol.">
        <title>101 Dothideomycetes genomes: a test case for predicting lifestyles and emergence of pathogens.</title>
        <authorList>
            <person name="Haridas S."/>
            <person name="Albert R."/>
            <person name="Binder M."/>
            <person name="Bloem J."/>
            <person name="Labutti K."/>
            <person name="Salamov A."/>
            <person name="Andreopoulos B."/>
            <person name="Baker S."/>
            <person name="Barry K."/>
            <person name="Bills G."/>
            <person name="Bluhm B."/>
            <person name="Cannon C."/>
            <person name="Castanera R."/>
            <person name="Culley D."/>
            <person name="Daum C."/>
            <person name="Ezra D."/>
            <person name="Gonzalez J."/>
            <person name="Henrissat B."/>
            <person name="Kuo A."/>
            <person name="Liang C."/>
            <person name="Lipzen A."/>
            <person name="Lutzoni F."/>
            <person name="Magnuson J."/>
            <person name="Mondo S."/>
            <person name="Nolan M."/>
            <person name="Ohm R."/>
            <person name="Pangilinan J."/>
            <person name="Park H.-J."/>
            <person name="Ramirez L."/>
            <person name="Alfaro M."/>
            <person name="Sun H."/>
            <person name="Tritt A."/>
            <person name="Yoshinaga Y."/>
            <person name="Zwiers L.-H."/>
            <person name="Turgeon B."/>
            <person name="Goodwin S."/>
            <person name="Spatafora J."/>
            <person name="Crous P."/>
            <person name="Grigoriev I."/>
        </authorList>
    </citation>
    <scope>NUCLEOTIDE SEQUENCE</scope>
    <source>
        <strain evidence="3">CBS 122681</strain>
    </source>
</reference>
<feature type="coiled-coil region" evidence="1">
    <location>
        <begin position="113"/>
        <end position="221"/>
    </location>
</feature>
<gene>
    <name evidence="3" type="ORF">K491DRAFT_723625</name>
</gene>
<dbReference type="AlphaFoldDB" id="A0A6A6SJR6"/>
<evidence type="ECO:0000313" key="3">
    <source>
        <dbReference type="EMBL" id="KAF2647221.1"/>
    </source>
</evidence>
<name>A0A6A6SJR6_9PLEO</name>
<dbReference type="EMBL" id="MU004656">
    <property type="protein sequence ID" value="KAF2647221.1"/>
    <property type="molecule type" value="Genomic_DNA"/>
</dbReference>
<accession>A0A6A6SJR6</accession>
<evidence type="ECO:0000313" key="4">
    <source>
        <dbReference type="Proteomes" id="UP000799324"/>
    </source>
</evidence>
<feature type="coiled-coil region" evidence="1">
    <location>
        <begin position="320"/>
        <end position="347"/>
    </location>
</feature>
<evidence type="ECO:0000256" key="1">
    <source>
        <dbReference type="SAM" id="Coils"/>
    </source>
</evidence>
<keyword evidence="4" id="KW-1185">Reference proteome</keyword>
<feature type="region of interest" description="Disordered" evidence="2">
    <location>
        <begin position="382"/>
        <end position="430"/>
    </location>
</feature>
<organism evidence="3 4">
    <name type="scientific">Lophiostoma macrostomum CBS 122681</name>
    <dbReference type="NCBI Taxonomy" id="1314788"/>
    <lineage>
        <taxon>Eukaryota</taxon>
        <taxon>Fungi</taxon>
        <taxon>Dikarya</taxon>
        <taxon>Ascomycota</taxon>
        <taxon>Pezizomycotina</taxon>
        <taxon>Dothideomycetes</taxon>
        <taxon>Pleosporomycetidae</taxon>
        <taxon>Pleosporales</taxon>
        <taxon>Lophiostomataceae</taxon>
        <taxon>Lophiostoma</taxon>
    </lineage>
</organism>
<dbReference type="Proteomes" id="UP000799324">
    <property type="component" value="Unassembled WGS sequence"/>
</dbReference>
<sequence>MTATISENSGFSSTNDLASANGTTTKHHQSPMEENPLAKSLEKLSIDDSNPHEKSETEPERHLELGEIGDSFISSDIFKTFQARFTVNEDITEDENVAVFRAEVEMSDLRIKLEGQRDRAIKAEVELNELRTQLSEKDELVIQLKTVNRELNKLNQLKDDTGSVETRERAQSAEILCSKLQSELHQKGEVIQELQKRVAKAEGLEEQIQAEKMRTEAAESALKKLRVRLCEQDEELLHARQRADAALSENAALHAQVQKDSDKISRLRDELDKANKARTGNQTAFETQTFDLTIELSSKYAHIQDMEGKLHEKTKCIESLQGHIENLKGEEEKRKQLETQLKNESLRTEVAKKVVLELQAQLKEKDGIIAGFESAYWGDHENRRKKPKVPNTISSVASSLDEHESPSSDTSEGMSASMEELRFASPANTA</sequence>
<evidence type="ECO:0000256" key="2">
    <source>
        <dbReference type="SAM" id="MobiDB-lite"/>
    </source>
</evidence>